<comment type="caution">
    <text evidence="4">The sequence shown here is derived from an EMBL/GenBank/DDBJ whole genome shotgun (WGS) entry which is preliminary data.</text>
</comment>
<organism evidence="4">
    <name type="scientific">Tanacetum cinerariifolium</name>
    <name type="common">Dalmatian daisy</name>
    <name type="synonym">Chrysanthemum cinerariifolium</name>
    <dbReference type="NCBI Taxonomy" id="118510"/>
    <lineage>
        <taxon>Eukaryota</taxon>
        <taxon>Viridiplantae</taxon>
        <taxon>Streptophyta</taxon>
        <taxon>Embryophyta</taxon>
        <taxon>Tracheophyta</taxon>
        <taxon>Spermatophyta</taxon>
        <taxon>Magnoliopsida</taxon>
        <taxon>eudicotyledons</taxon>
        <taxon>Gunneridae</taxon>
        <taxon>Pentapetalae</taxon>
        <taxon>asterids</taxon>
        <taxon>campanulids</taxon>
        <taxon>Asterales</taxon>
        <taxon>Asteraceae</taxon>
        <taxon>Asteroideae</taxon>
        <taxon>Anthemideae</taxon>
        <taxon>Anthemidinae</taxon>
        <taxon>Tanacetum</taxon>
    </lineage>
</organism>
<feature type="domain" description="Formyl transferase C-terminal" evidence="3">
    <location>
        <begin position="73"/>
        <end position="153"/>
    </location>
</feature>
<dbReference type="SUPFAM" id="SSF53328">
    <property type="entry name" value="Formyltransferase"/>
    <property type="match status" value="1"/>
</dbReference>
<name>A0A699USS2_TANCI</name>
<accession>A0A699USS2</accession>
<evidence type="ECO:0000256" key="2">
    <source>
        <dbReference type="ARBA" id="ARBA00022917"/>
    </source>
</evidence>
<dbReference type="AlphaFoldDB" id="A0A699USS2"/>
<evidence type="ECO:0000259" key="3">
    <source>
        <dbReference type="Pfam" id="PF02911"/>
    </source>
</evidence>
<dbReference type="InterPro" id="IPR005793">
    <property type="entry name" value="Formyl_trans_C"/>
</dbReference>
<reference evidence="4" key="1">
    <citation type="journal article" date="2019" name="Sci. Rep.">
        <title>Draft genome of Tanacetum cinerariifolium, the natural source of mosquito coil.</title>
        <authorList>
            <person name="Yamashiro T."/>
            <person name="Shiraishi A."/>
            <person name="Satake H."/>
            <person name="Nakayama K."/>
        </authorList>
    </citation>
    <scope>NUCLEOTIDE SEQUENCE</scope>
</reference>
<feature type="non-terminal residue" evidence="4">
    <location>
        <position position="173"/>
    </location>
</feature>
<keyword evidence="2" id="KW-0648">Protein biosynthesis</keyword>
<evidence type="ECO:0000256" key="1">
    <source>
        <dbReference type="ARBA" id="ARBA00022679"/>
    </source>
</evidence>
<dbReference type="GO" id="GO:0006412">
    <property type="term" value="P:translation"/>
    <property type="evidence" value="ECO:0007669"/>
    <property type="project" value="UniProtKB-KW"/>
</dbReference>
<dbReference type="SUPFAM" id="SSF50486">
    <property type="entry name" value="FMT C-terminal domain-like"/>
    <property type="match status" value="1"/>
</dbReference>
<dbReference type="Gene3D" id="3.40.50.12230">
    <property type="match status" value="1"/>
</dbReference>
<protein>
    <recommendedName>
        <fullName evidence="3">Formyl transferase C-terminal domain-containing protein</fullName>
    </recommendedName>
</protein>
<gene>
    <name evidence="4" type="ORF">Tci_896540</name>
</gene>
<dbReference type="CDD" id="cd08704">
    <property type="entry name" value="Met_tRNA_FMT_C"/>
    <property type="match status" value="1"/>
</dbReference>
<evidence type="ECO:0000313" key="4">
    <source>
        <dbReference type="EMBL" id="GFD24571.1"/>
    </source>
</evidence>
<proteinExistence type="predicted"/>
<dbReference type="EMBL" id="BKCJ011353442">
    <property type="protein sequence ID" value="GFD24571.1"/>
    <property type="molecule type" value="Genomic_DNA"/>
</dbReference>
<dbReference type="InterPro" id="IPR011034">
    <property type="entry name" value="Formyl_transferase-like_C_sf"/>
</dbReference>
<dbReference type="InterPro" id="IPR036477">
    <property type="entry name" value="Formyl_transf_N_sf"/>
</dbReference>
<keyword evidence="1" id="KW-0808">Transferase</keyword>
<dbReference type="Pfam" id="PF02911">
    <property type="entry name" value="Formyl_trans_C"/>
    <property type="match status" value="1"/>
</dbReference>
<sequence>MAADFDTGPVLVALPVPIGPHDTHGLHRGQLALAGVPAGRQLLAGLRGEVPLPDQPQEEAAARYWPRPTLPDLCVHWHEPAEAIARLVRAANPWTWNRGALATLRGQLLRVLSATPRLETVAAPPGTVVLAAPGQALLVACGAGQVLQLDVVALDEGYFSGGQLAGMGVQPGE</sequence>
<dbReference type="GO" id="GO:0016740">
    <property type="term" value="F:transferase activity"/>
    <property type="evidence" value="ECO:0007669"/>
    <property type="project" value="UniProtKB-KW"/>
</dbReference>
<dbReference type="InterPro" id="IPR044135">
    <property type="entry name" value="Met-tRNA-FMT_C"/>
</dbReference>